<evidence type="ECO:0000313" key="2">
    <source>
        <dbReference type="Proteomes" id="UP001209878"/>
    </source>
</evidence>
<keyword evidence="2" id="KW-1185">Reference proteome</keyword>
<organism evidence="1 2">
    <name type="scientific">Ridgeia piscesae</name>
    <name type="common">Tubeworm</name>
    <dbReference type="NCBI Taxonomy" id="27915"/>
    <lineage>
        <taxon>Eukaryota</taxon>
        <taxon>Metazoa</taxon>
        <taxon>Spiralia</taxon>
        <taxon>Lophotrochozoa</taxon>
        <taxon>Annelida</taxon>
        <taxon>Polychaeta</taxon>
        <taxon>Sedentaria</taxon>
        <taxon>Canalipalpata</taxon>
        <taxon>Sabellida</taxon>
        <taxon>Siboglinidae</taxon>
        <taxon>Ridgeia</taxon>
    </lineage>
</organism>
<comment type="caution">
    <text evidence="1">The sequence shown here is derived from an EMBL/GenBank/DDBJ whole genome shotgun (WGS) entry which is preliminary data.</text>
</comment>
<reference evidence="1" key="1">
    <citation type="journal article" date="2023" name="Mol. Biol. Evol.">
        <title>Third-Generation Sequencing Reveals the Adaptive Role of the Epigenome in Three Deep-Sea Polychaetes.</title>
        <authorList>
            <person name="Perez M."/>
            <person name="Aroh O."/>
            <person name="Sun Y."/>
            <person name="Lan Y."/>
            <person name="Juniper S.K."/>
            <person name="Young C.R."/>
            <person name="Angers B."/>
            <person name="Qian P.Y."/>
        </authorList>
    </citation>
    <scope>NUCLEOTIDE SEQUENCE</scope>
    <source>
        <strain evidence="1">R07B-5</strain>
    </source>
</reference>
<sequence length="39" mass="4342">MHEFCKTGLIICNCSVTYFGASLAAWWRSMVLKECTAIG</sequence>
<evidence type="ECO:0000313" key="1">
    <source>
        <dbReference type="EMBL" id="KAK2139569.1"/>
    </source>
</evidence>
<dbReference type="Proteomes" id="UP001209878">
    <property type="component" value="Unassembled WGS sequence"/>
</dbReference>
<gene>
    <name evidence="1" type="ORF">NP493_6056g00018</name>
</gene>
<accession>A0AAD9MQT7</accession>
<name>A0AAD9MQT7_RIDPI</name>
<dbReference type="EMBL" id="JAODUO010006324">
    <property type="protein sequence ID" value="KAK2139569.1"/>
    <property type="molecule type" value="Genomic_DNA"/>
</dbReference>
<dbReference type="AlphaFoldDB" id="A0AAD9MQT7"/>
<proteinExistence type="predicted"/>
<protein>
    <submittedName>
        <fullName evidence="1">Uncharacterized protein</fullName>
    </submittedName>
</protein>